<dbReference type="PANTHER" id="PTHR43399">
    <property type="entry name" value="SUBTILISIN-RELATED"/>
    <property type="match status" value="1"/>
</dbReference>
<dbReference type="InterPro" id="IPR045474">
    <property type="entry name" value="GEVED"/>
</dbReference>
<dbReference type="InterPro" id="IPR023828">
    <property type="entry name" value="Peptidase_S8_Ser-AS"/>
</dbReference>
<keyword evidence="2 5" id="KW-0645">Protease</keyword>
<dbReference type="Pfam" id="PF00082">
    <property type="entry name" value="Peptidase_S8"/>
    <property type="match status" value="1"/>
</dbReference>
<dbReference type="PROSITE" id="PS00138">
    <property type="entry name" value="SUBTILASE_SER"/>
    <property type="match status" value="1"/>
</dbReference>
<comment type="caution">
    <text evidence="10">The sequence shown here is derived from an EMBL/GenBank/DDBJ whole genome shotgun (WGS) entry which is preliminary data.</text>
</comment>
<dbReference type="EMBL" id="PQVF01000009">
    <property type="protein sequence ID" value="POY35769.1"/>
    <property type="molecule type" value="Genomic_DNA"/>
</dbReference>
<dbReference type="Pfam" id="PF20009">
    <property type="entry name" value="GEVED"/>
    <property type="match status" value="1"/>
</dbReference>
<evidence type="ECO:0000259" key="7">
    <source>
        <dbReference type="Pfam" id="PF00082"/>
    </source>
</evidence>
<feature type="active site" description="Charge relay system" evidence="5">
    <location>
        <position position="391"/>
    </location>
</feature>
<name>A0A2S5A0C3_9SPHI</name>
<dbReference type="Gene3D" id="3.40.50.200">
    <property type="entry name" value="Peptidase S8/S53 domain"/>
    <property type="match status" value="1"/>
</dbReference>
<feature type="chain" id="PRO_5015479274" evidence="6">
    <location>
        <begin position="23"/>
        <end position="1247"/>
    </location>
</feature>
<dbReference type="RefSeq" id="WP_103789682.1">
    <property type="nucleotide sequence ID" value="NZ_PQVF01000009.1"/>
</dbReference>
<dbReference type="GO" id="GO:0004252">
    <property type="term" value="F:serine-type endopeptidase activity"/>
    <property type="evidence" value="ECO:0007669"/>
    <property type="project" value="UniProtKB-UniRule"/>
</dbReference>
<dbReference type="SUPFAM" id="SSF52743">
    <property type="entry name" value="Subtilisin-like"/>
    <property type="match status" value="1"/>
</dbReference>
<dbReference type="InterPro" id="IPR051048">
    <property type="entry name" value="Peptidase_S8/S53_subtilisin"/>
</dbReference>
<evidence type="ECO:0000256" key="6">
    <source>
        <dbReference type="SAM" id="SignalP"/>
    </source>
</evidence>
<dbReference type="OrthoDB" id="9792152at2"/>
<dbReference type="InterPro" id="IPR000209">
    <property type="entry name" value="Peptidase_S8/S53_dom"/>
</dbReference>
<evidence type="ECO:0000259" key="8">
    <source>
        <dbReference type="Pfam" id="PF18962"/>
    </source>
</evidence>
<dbReference type="Pfam" id="PF18962">
    <property type="entry name" value="Por_Secre_tail"/>
    <property type="match status" value="1"/>
</dbReference>
<feature type="domain" description="GEVED" evidence="9">
    <location>
        <begin position="661"/>
        <end position="739"/>
    </location>
</feature>
<dbReference type="Proteomes" id="UP000236893">
    <property type="component" value="Unassembled WGS sequence"/>
</dbReference>
<dbReference type="GO" id="GO:0006508">
    <property type="term" value="P:proteolysis"/>
    <property type="evidence" value="ECO:0007669"/>
    <property type="project" value="UniProtKB-KW"/>
</dbReference>
<feature type="active site" description="Charge relay system" evidence="5">
    <location>
        <position position="131"/>
    </location>
</feature>
<dbReference type="PANTHER" id="PTHR43399:SF4">
    <property type="entry name" value="CELL WALL-ASSOCIATED PROTEASE"/>
    <property type="match status" value="1"/>
</dbReference>
<evidence type="ECO:0000313" key="10">
    <source>
        <dbReference type="EMBL" id="POY35769.1"/>
    </source>
</evidence>
<evidence type="ECO:0000256" key="5">
    <source>
        <dbReference type="PROSITE-ProRule" id="PRU01240"/>
    </source>
</evidence>
<accession>A0A2S5A0C3</accession>
<dbReference type="NCBIfam" id="TIGR04183">
    <property type="entry name" value="Por_Secre_tail"/>
    <property type="match status" value="1"/>
</dbReference>
<dbReference type="InterPro" id="IPR026444">
    <property type="entry name" value="Secre_tail"/>
</dbReference>
<keyword evidence="11" id="KW-1185">Reference proteome</keyword>
<dbReference type="InterPro" id="IPR036852">
    <property type="entry name" value="Peptidase_S8/S53_dom_sf"/>
</dbReference>
<feature type="signal peptide" evidence="6">
    <location>
        <begin position="1"/>
        <end position="22"/>
    </location>
</feature>
<keyword evidence="3 5" id="KW-0378">Hydrolase</keyword>
<dbReference type="SUPFAM" id="SSF49785">
    <property type="entry name" value="Galactose-binding domain-like"/>
    <property type="match status" value="1"/>
</dbReference>
<evidence type="ECO:0000256" key="4">
    <source>
        <dbReference type="ARBA" id="ARBA00022825"/>
    </source>
</evidence>
<dbReference type="CDD" id="cd04842">
    <property type="entry name" value="Peptidases_S8_Kp43_protease"/>
    <property type="match status" value="1"/>
</dbReference>
<protein>
    <submittedName>
        <fullName evidence="10">Peptidase S8</fullName>
    </submittedName>
</protein>
<dbReference type="InterPro" id="IPR034058">
    <property type="entry name" value="TagA/B/C/D_pept_dom"/>
</dbReference>
<feature type="domain" description="Secretion system C-terminal sorting" evidence="8">
    <location>
        <begin position="1169"/>
        <end position="1244"/>
    </location>
</feature>
<dbReference type="InterPro" id="IPR008979">
    <property type="entry name" value="Galactose-bd-like_sf"/>
</dbReference>
<organism evidence="10 11">
    <name type="scientific">Solitalea longa</name>
    <dbReference type="NCBI Taxonomy" id="2079460"/>
    <lineage>
        <taxon>Bacteria</taxon>
        <taxon>Pseudomonadati</taxon>
        <taxon>Bacteroidota</taxon>
        <taxon>Sphingobacteriia</taxon>
        <taxon>Sphingobacteriales</taxon>
        <taxon>Sphingobacteriaceae</taxon>
        <taxon>Solitalea</taxon>
    </lineage>
</organism>
<evidence type="ECO:0000256" key="3">
    <source>
        <dbReference type="ARBA" id="ARBA00022801"/>
    </source>
</evidence>
<reference evidence="10 11" key="1">
    <citation type="submission" date="2018-01" db="EMBL/GenBank/DDBJ databases">
        <authorList>
            <person name="Gaut B.S."/>
            <person name="Morton B.R."/>
            <person name="Clegg M.T."/>
            <person name="Duvall M.R."/>
        </authorList>
    </citation>
    <scope>NUCLEOTIDE SEQUENCE [LARGE SCALE GENOMIC DNA]</scope>
    <source>
        <strain evidence="10 11">HR-AV</strain>
    </source>
</reference>
<evidence type="ECO:0000256" key="2">
    <source>
        <dbReference type="ARBA" id="ARBA00022670"/>
    </source>
</evidence>
<dbReference type="AlphaFoldDB" id="A0A2S5A0C3"/>
<dbReference type="PRINTS" id="PR00723">
    <property type="entry name" value="SUBTILISIN"/>
</dbReference>
<feature type="active site" description="Charge relay system" evidence="5">
    <location>
        <position position="158"/>
    </location>
</feature>
<dbReference type="PROSITE" id="PS51892">
    <property type="entry name" value="SUBTILASE"/>
    <property type="match status" value="1"/>
</dbReference>
<dbReference type="InterPro" id="IPR015500">
    <property type="entry name" value="Peptidase_S8_subtilisin-rel"/>
</dbReference>
<evidence type="ECO:0000259" key="9">
    <source>
        <dbReference type="Pfam" id="PF20009"/>
    </source>
</evidence>
<feature type="domain" description="Peptidase S8/S53" evidence="7">
    <location>
        <begin position="144"/>
        <end position="446"/>
    </location>
</feature>
<dbReference type="Gene3D" id="2.60.120.380">
    <property type="match status" value="1"/>
</dbReference>
<evidence type="ECO:0000313" key="11">
    <source>
        <dbReference type="Proteomes" id="UP000236893"/>
    </source>
</evidence>
<comment type="similarity">
    <text evidence="1 5">Belongs to the peptidase S8 family.</text>
</comment>
<gene>
    <name evidence="10" type="ORF">C3K47_13495</name>
</gene>
<evidence type="ECO:0000256" key="1">
    <source>
        <dbReference type="ARBA" id="ARBA00011073"/>
    </source>
</evidence>
<keyword evidence="4 5" id="KW-0720">Serine protease</keyword>
<sequence length="1247" mass="133935">MKIRFSLLLLVISVLVSSSLSAQSYKEVAKTQQKPLKQLADKLNDHYKKNFKKAKKFAQQNGLPLFTVDSKGNIIAVHGVDDKGLLVYVSTNNNARSAATIGTNNVWPGGSSGFNLNGSTAGLKDKIAIWDGSQALFTHKEFQNRITSGDGTTDVQDHSTHVAGTMIAAGLNPVAKGMAFKAPSLVGFDFNNDDAEMATAAAKYGLLVSNHSYGNIAGWYYRESRAGTATDPNWEWYGEDGKFEDYKFGDYDASVATWDDIAFKSPYYLIVKSAGNNQNQNGPAIGEPYYQRNSAGNFTLRNARVQGAISSNDSYDNLSTNCNAKNILTVGAIYGLDKGYTQASDVKLAPFSSWGPTDDGRIKPDVVANGINVLSTFSGSDDDYGTLSGTSMAAPSVSGSALLLQEQYSKLNNGNFMRSATLRGVIIHTADEAGGTAGPDYKHGWGLMNTAKAAKVIADNGKYSIVSEQTLLNGNSFEQKLVASGRDPLTVTICWIDPAGTATPDGTVDDPSLKLINDLDVRITKGANINQPWILEPSQPGNKASRGDNFRDNVEKILIDNTEPGETYTITVTHKRTLQGGQQNFSLIASGVGGNTYCASAATQTIGLKINNVTIGSFNNTTNSCEGYAAYLNNPALVEPGKVVPVSVTLGSCTTGSQGIVKLFVDWNSNGTFDDLGETVATSSVLNNGDLFNANVTVPATVNIGDVLRMRVVLNETTQVSEVLSCGNFTKGETEDYTIKIMPPANDAAVIQLISPEIFSCASTAQKVTVTVKNYGSASLSSIPVVAEISSNGVLVKKINGTVNETLNPGSEINYTFTETISPSSGSTYLFKCYTALANDQVKNNDTINATISITVNPDAPELSVVSCDEGGLFLKSSTNEGTVYWFNSLTASTPIAVGNNTFLNSAPSKIYGSLNDFAGKIGPANKTVYGSGENAYNQFTPSVRLTAQAPLVLERARLYIGHSGVIIFTVTDEQTGSEVSSVRLNVKATRVPEATGSQPNVANDQGAVYDLNLKIPAAGDYRINIAYENDATIFRNKQDTPIAYPIEIENVLAITGNTATVSGNTGPQNYWYYFYDIQVKALGCTSPRVEATFKDIQIELKDNVLYSNVTGALQWFLNNVPIEGATEPSYQPIHSGVYSVKLIDNCTASSNEISYQLPKLPSDIGLKLYPVPANEQVTVQFNVWEPSSIHLSIMNSIGQLYVDETVSNFSGFITKDYRLDGFDPGMYFVRIIIGKEVYSGKVTVIK</sequence>
<keyword evidence="6" id="KW-0732">Signal</keyword>
<proteinExistence type="inferred from homology"/>